<name>A0A6S6RW08_9BACT</name>
<keyword evidence="3 7" id="KW-1133">Transmembrane helix</keyword>
<accession>A0A6S6RW08</accession>
<dbReference type="AlphaFoldDB" id="A0A6S6RW08"/>
<evidence type="ECO:0000259" key="8">
    <source>
        <dbReference type="PROSITE" id="PS50234"/>
    </source>
</evidence>
<keyword evidence="4 7" id="KW-0472">Membrane</keyword>
<gene>
    <name evidence="9" type="ORF">HELGO_WM10813</name>
</gene>
<dbReference type="InterPro" id="IPR002035">
    <property type="entry name" value="VWF_A"/>
</dbReference>
<proteinExistence type="predicted"/>
<evidence type="ECO:0000256" key="4">
    <source>
        <dbReference type="ARBA" id="ARBA00023136"/>
    </source>
</evidence>
<keyword evidence="2 7" id="KW-0812">Transmembrane</keyword>
<evidence type="ECO:0000256" key="3">
    <source>
        <dbReference type="ARBA" id="ARBA00022989"/>
    </source>
</evidence>
<dbReference type="InterPro" id="IPR011990">
    <property type="entry name" value="TPR-like_helical_dom_sf"/>
</dbReference>
<dbReference type="SUPFAM" id="SSF48452">
    <property type="entry name" value="TPR-like"/>
    <property type="match status" value="1"/>
</dbReference>
<evidence type="ECO:0000256" key="5">
    <source>
        <dbReference type="PROSITE-ProRule" id="PRU00339"/>
    </source>
</evidence>
<dbReference type="SUPFAM" id="SSF53300">
    <property type="entry name" value="vWA-like"/>
    <property type="match status" value="1"/>
</dbReference>
<dbReference type="EMBL" id="CACVAS010000011">
    <property type="protein sequence ID" value="CAA6800068.1"/>
    <property type="molecule type" value="Genomic_DNA"/>
</dbReference>
<dbReference type="PROSITE" id="PS50234">
    <property type="entry name" value="VWFA"/>
    <property type="match status" value="1"/>
</dbReference>
<dbReference type="InterPro" id="IPR019734">
    <property type="entry name" value="TPR_rpt"/>
</dbReference>
<dbReference type="InterPro" id="IPR050768">
    <property type="entry name" value="UPF0353/GerABKA_families"/>
</dbReference>
<dbReference type="PANTHER" id="PTHR22550:SF5">
    <property type="entry name" value="LEUCINE ZIPPER PROTEIN 4"/>
    <property type="match status" value="1"/>
</dbReference>
<protein>
    <recommendedName>
        <fullName evidence="8">VWFA domain-containing protein</fullName>
    </recommendedName>
</protein>
<evidence type="ECO:0000256" key="6">
    <source>
        <dbReference type="SAM" id="MobiDB-lite"/>
    </source>
</evidence>
<feature type="compositionally biased region" description="Basic and acidic residues" evidence="6">
    <location>
        <begin position="448"/>
        <end position="459"/>
    </location>
</feature>
<dbReference type="Gene3D" id="3.40.50.410">
    <property type="entry name" value="von Willebrand factor, type A domain"/>
    <property type="match status" value="1"/>
</dbReference>
<dbReference type="Gene3D" id="1.25.40.10">
    <property type="entry name" value="Tetratricopeptide repeat domain"/>
    <property type="match status" value="1"/>
</dbReference>
<dbReference type="InterPro" id="IPR036465">
    <property type="entry name" value="vWFA_dom_sf"/>
</dbReference>
<sequence>MTLLYPSLLVLLIPLILFFTQASKQIIIRVHLVILMLILLTLSRPVIKESLHTAEIEAKDIIIALDVSYSMHATDIAPTRYSFAKETIQALLHKNSTDNIMLIAFTSNPLLLSPPTTDHKLIEIALQSFNPKFILTKGTSLEKLFHKLKKIQTGHKSLILITDGGEEKHVDILSQQLEKANISLITLALGTQKGTTLKNTDNSLLKDKEGHLIISRINPLLERLTDRVNGIYLTASSTPESTADLLVNALEKQTDQTQSIQKNHNQYQELYQYPLLLALLLFLVVHTRLVKYLLILLTFLGLHLEASLLDEYHLQRAYQAYEVEDFNRSKQHLKDVDVPSLESQITLANSYYKLEAYKKSITLYKSIRSTSAPIKQQLYYNIANAYAKLGAYAKAKIYYTKSLRLGEDGDAVHNLKIVTRLKDKNAAALGIAHPKSQDASSTKSDSQTNKEETREEDKPSSGSSGAGKSADEEKKRKKEKENNQLIDHQTPQEYPLGSKVYELINKGYIRETQPW</sequence>
<feature type="compositionally biased region" description="Polar residues" evidence="6">
    <location>
        <begin position="437"/>
        <end position="447"/>
    </location>
</feature>
<organism evidence="9">
    <name type="scientific">uncultured Sulfurovum sp</name>
    <dbReference type="NCBI Taxonomy" id="269237"/>
    <lineage>
        <taxon>Bacteria</taxon>
        <taxon>Pseudomonadati</taxon>
        <taxon>Campylobacterota</taxon>
        <taxon>Epsilonproteobacteria</taxon>
        <taxon>Campylobacterales</taxon>
        <taxon>Sulfurovaceae</taxon>
        <taxon>Sulfurovum</taxon>
        <taxon>environmental samples</taxon>
    </lineage>
</organism>
<keyword evidence="1" id="KW-1003">Cell membrane</keyword>
<dbReference type="Pfam" id="PF13519">
    <property type="entry name" value="VWA_2"/>
    <property type="match status" value="1"/>
</dbReference>
<reference evidence="9" key="1">
    <citation type="submission" date="2020-01" db="EMBL/GenBank/DDBJ databases">
        <authorList>
            <person name="Meier V. D."/>
            <person name="Meier V D."/>
        </authorList>
    </citation>
    <scope>NUCLEOTIDE SEQUENCE</scope>
    <source>
        <strain evidence="9">HLG_WM_MAG_01</strain>
    </source>
</reference>
<evidence type="ECO:0000256" key="1">
    <source>
        <dbReference type="ARBA" id="ARBA00022475"/>
    </source>
</evidence>
<feature type="domain" description="VWFA" evidence="8">
    <location>
        <begin position="60"/>
        <end position="228"/>
    </location>
</feature>
<evidence type="ECO:0000256" key="2">
    <source>
        <dbReference type="ARBA" id="ARBA00022692"/>
    </source>
</evidence>
<keyword evidence="5" id="KW-0802">TPR repeat</keyword>
<feature type="compositionally biased region" description="Basic and acidic residues" evidence="6">
    <location>
        <begin position="469"/>
        <end position="482"/>
    </location>
</feature>
<dbReference type="PROSITE" id="PS50005">
    <property type="entry name" value="TPR"/>
    <property type="match status" value="1"/>
</dbReference>
<dbReference type="PANTHER" id="PTHR22550">
    <property type="entry name" value="SPORE GERMINATION PROTEIN"/>
    <property type="match status" value="1"/>
</dbReference>
<dbReference type="SMART" id="SM00327">
    <property type="entry name" value="VWA"/>
    <property type="match status" value="1"/>
</dbReference>
<feature type="repeat" description="TPR" evidence="5">
    <location>
        <begin position="376"/>
        <end position="409"/>
    </location>
</feature>
<feature type="compositionally biased region" description="Polar residues" evidence="6">
    <location>
        <begin position="483"/>
        <end position="492"/>
    </location>
</feature>
<evidence type="ECO:0000256" key="7">
    <source>
        <dbReference type="SAM" id="Phobius"/>
    </source>
</evidence>
<feature type="region of interest" description="Disordered" evidence="6">
    <location>
        <begin position="431"/>
        <end position="497"/>
    </location>
</feature>
<feature type="transmembrane region" description="Helical" evidence="7">
    <location>
        <begin position="270"/>
        <end position="285"/>
    </location>
</feature>
<evidence type="ECO:0000313" key="9">
    <source>
        <dbReference type="EMBL" id="CAA6800068.1"/>
    </source>
</evidence>